<accession>A0A1B6G959</accession>
<evidence type="ECO:0000256" key="1">
    <source>
        <dbReference type="SAM" id="MobiDB-lite"/>
    </source>
</evidence>
<dbReference type="EMBL" id="GECZ01010828">
    <property type="protein sequence ID" value="JAS58941.1"/>
    <property type="molecule type" value="Transcribed_RNA"/>
</dbReference>
<protein>
    <submittedName>
        <fullName evidence="2">Uncharacterized protein</fullName>
    </submittedName>
</protein>
<reference evidence="2" key="1">
    <citation type="submission" date="2015-11" db="EMBL/GenBank/DDBJ databases">
        <title>De novo transcriptome assembly of four potential Pierce s Disease insect vectors from Arizona vineyards.</title>
        <authorList>
            <person name="Tassone E.E."/>
        </authorList>
    </citation>
    <scope>NUCLEOTIDE SEQUENCE</scope>
</reference>
<evidence type="ECO:0000313" key="2">
    <source>
        <dbReference type="EMBL" id="JAS58941.1"/>
    </source>
</evidence>
<name>A0A1B6G959_9HEMI</name>
<organism evidence="2">
    <name type="scientific">Cuerna arida</name>
    <dbReference type="NCBI Taxonomy" id="1464854"/>
    <lineage>
        <taxon>Eukaryota</taxon>
        <taxon>Metazoa</taxon>
        <taxon>Ecdysozoa</taxon>
        <taxon>Arthropoda</taxon>
        <taxon>Hexapoda</taxon>
        <taxon>Insecta</taxon>
        <taxon>Pterygota</taxon>
        <taxon>Neoptera</taxon>
        <taxon>Paraneoptera</taxon>
        <taxon>Hemiptera</taxon>
        <taxon>Auchenorrhyncha</taxon>
        <taxon>Membracoidea</taxon>
        <taxon>Cicadellidae</taxon>
        <taxon>Cicadellinae</taxon>
        <taxon>Proconiini</taxon>
        <taxon>Cuerna</taxon>
    </lineage>
</organism>
<proteinExistence type="predicted"/>
<gene>
    <name evidence="2" type="ORF">g.47812</name>
</gene>
<feature type="non-terminal residue" evidence="2">
    <location>
        <position position="1"/>
    </location>
</feature>
<feature type="non-terminal residue" evidence="2">
    <location>
        <position position="115"/>
    </location>
</feature>
<dbReference type="AlphaFoldDB" id="A0A1B6G959"/>
<feature type="region of interest" description="Disordered" evidence="1">
    <location>
        <begin position="57"/>
        <end position="115"/>
    </location>
</feature>
<sequence length="115" mass="13190">VLPPLRGQQFARESARVTALRKRIAQRAALGPIPKRKPLSHRTVMFRNNIRIKMPIRRRSKKQTASVKDETTTILEDEPSTSTGIRHSCNKLDRKPQSLPLRLYESSENESETES</sequence>